<gene>
    <name evidence="2" type="ORF">GCK32_013195</name>
</gene>
<feature type="region of interest" description="Disordered" evidence="1">
    <location>
        <begin position="1"/>
        <end position="52"/>
    </location>
</feature>
<protein>
    <submittedName>
        <fullName evidence="2">Uncharacterized protein</fullName>
    </submittedName>
</protein>
<evidence type="ECO:0000256" key="1">
    <source>
        <dbReference type="SAM" id="MobiDB-lite"/>
    </source>
</evidence>
<comment type="caution">
    <text evidence="2">The sequence shown here is derived from an EMBL/GenBank/DDBJ whole genome shotgun (WGS) entry which is preliminary data.</text>
</comment>
<dbReference type="EMBL" id="WIXE01001150">
    <property type="protein sequence ID" value="KAK5985946.1"/>
    <property type="molecule type" value="Genomic_DNA"/>
</dbReference>
<dbReference type="AlphaFoldDB" id="A0AAN8FTX2"/>
<feature type="compositionally biased region" description="Low complexity" evidence="1">
    <location>
        <begin position="24"/>
        <end position="33"/>
    </location>
</feature>
<name>A0AAN8FTX2_TRICO</name>
<organism evidence="2 3">
    <name type="scientific">Trichostrongylus colubriformis</name>
    <name type="common">Black scour worm</name>
    <dbReference type="NCBI Taxonomy" id="6319"/>
    <lineage>
        <taxon>Eukaryota</taxon>
        <taxon>Metazoa</taxon>
        <taxon>Ecdysozoa</taxon>
        <taxon>Nematoda</taxon>
        <taxon>Chromadorea</taxon>
        <taxon>Rhabditida</taxon>
        <taxon>Rhabditina</taxon>
        <taxon>Rhabditomorpha</taxon>
        <taxon>Strongyloidea</taxon>
        <taxon>Trichostrongylidae</taxon>
        <taxon>Trichostrongylus</taxon>
    </lineage>
</organism>
<dbReference type="Gene3D" id="2.40.128.620">
    <property type="match status" value="1"/>
</dbReference>
<evidence type="ECO:0000313" key="2">
    <source>
        <dbReference type="EMBL" id="KAK5985946.1"/>
    </source>
</evidence>
<dbReference type="Proteomes" id="UP001331761">
    <property type="component" value="Unassembled WGS sequence"/>
</dbReference>
<reference evidence="2 3" key="1">
    <citation type="submission" date="2019-10" db="EMBL/GenBank/DDBJ databases">
        <title>Assembly and Annotation for the nematode Trichostrongylus colubriformis.</title>
        <authorList>
            <person name="Martin J."/>
        </authorList>
    </citation>
    <scope>NUCLEOTIDE SEQUENCE [LARGE SCALE GENOMIC DNA]</scope>
    <source>
        <strain evidence="2">G859</strain>
        <tissue evidence="2">Whole worm</tissue>
    </source>
</reference>
<feature type="compositionally biased region" description="Low complexity" evidence="1">
    <location>
        <begin position="40"/>
        <end position="52"/>
    </location>
</feature>
<proteinExistence type="predicted"/>
<evidence type="ECO:0000313" key="3">
    <source>
        <dbReference type="Proteomes" id="UP001331761"/>
    </source>
</evidence>
<keyword evidence="3" id="KW-1185">Reference proteome</keyword>
<accession>A0AAN8FTX2</accession>
<sequence length="112" mass="12252">MDGKDDCGDGSDEVPCKLVPCPTPETSSTTQTTTKRRTKTTTPTTTMTSTTTTATLSPVTRPAAIPFSCDKGQFRCESGECINGQINPTSYLFKIIGRHEMAWHLKRTGRYT</sequence>